<gene>
    <name evidence="1" type="ORF">NIT7321_03486</name>
</gene>
<proteinExistence type="predicted"/>
<evidence type="ECO:0000313" key="2">
    <source>
        <dbReference type="Proteomes" id="UP000043764"/>
    </source>
</evidence>
<evidence type="ECO:0000313" key="1">
    <source>
        <dbReference type="EMBL" id="CRL12608.1"/>
    </source>
</evidence>
<reference evidence="2" key="1">
    <citation type="submission" date="2015-05" db="EMBL/GenBank/DDBJ databases">
        <authorList>
            <person name="Rodrigo-Torres Lidia"/>
            <person name="Arahal R.David."/>
        </authorList>
    </citation>
    <scope>NUCLEOTIDE SEQUENCE [LARGE SCALE GENOMIC DNA]</scope>
    <source>
        <strain evidence="2">CECT 7321</strain>
    </source>
</reference>
<dbReference type="EMBL" id="CVRL01000041">
    <property type="protein sequence ID" value="CRL12608.1"/>
    <property type="molecule type" value="Genomic_DNA"/>
</dbReference>
<organism evidence="1 2">
    <name type="scientific">Phaeobacter italicus</name>
    <dbReference type="NCBI Taxonomy" id="481446"/>
    <lineage>
        <taxon>Bacteria</taxon>
        <taxon>Pseudomonadati</taxon>
        <taxon>Pseudomonadota</taxon>
        <taxon>Alphaproteobacteria</taxon>
        <taxon>Rhodobacterales</taxon>
        <taxon>Roseobacteraceae</taxon>
        <taxon>Phaeobacter</taxon>
    </lineage>
</organism>
<accession>A0A0H5D7D3</accession>
<protein>
    <submittedName>
        <fullName evidence="1">Uncharacterized protein</fullName>
    </submittedName>
</protein>
<keyword evidence="2" id="KW-1185">Reference proteome</keyword>
<sequence>MTDRTILTMNFEMIAPMSEVASAGGERDA</sequence>
<name>A0A0H5D7D3_9RHOB</name>
<dbReference type="AlphaFoldDB" id="A0A0H5D7D3"/>
<dbReference type="Proteomes" id="UP000043764">
    <property type="component" value="Unassembled WGS sequence"/>
</dbReference>